<feature type="domain" description="Ig-like" evidence="3">
    <location>
        <begin position="1065"/>
        <end position="1139"/>
    </location>
</feature>
<keyword evidence="5" id="KW-1185">Reference proteome</keyword>
<dbReference type="RefSeq" id="WP_379738465.1">
    <property type="nucleotide sequence ID" value="NZ_JBHSGW010000002.1"/>
</dbReference>
<organism evidence="4 5">
    <name type="scientific">Flavobacterium ponti</name>
    <dbReference type="NCBI Taxonomy" id="665133"/>
    <lineage>
        <taxon>Bacteria</taxon>
        <taxon>Pseudomonadati</taxon>
        <taxon>Bacteroidota</taxon>
        <taxon>Flavobacteriia</taxon>
        <taxon>Flavobacteriales</taxon>
        <taxon>Flavobacteriaceae</taxon>
        <taxon>Flavobacterium</taxon>
    </lineage>
</organism>
<dbReference type="EMBL" id="JBHSGW010000002">
    <property type="protein sequence ID" value="MFC4739172.1"/>
    <property type="molecule type" value="Genomic_DNA"/>
</dbReference>
<evidence type="ECO:0000259" key="3">
    <source>
        <dbReference type="Pfam" id="PF19081"/>
    </source>
</evidence>
<evidence type="ECO:0000259" key="2">
    <source>
        <dbReference type="Pfam" id="PF01345"/>
    </source>
</evidence>
<feature type="domain" description="Ig-like" evidence="3">
    <location>
        <begin position="384"/>
        <end position="460"/>
    </location>
</feature>
<accession>A0ABV9P0W7</accession>
<comment type="caution">
    <text evidence="4">The sequence shown here is derived from an EMBL/GenBank/DDBJ whole genome shotgun (WGS) entry which is preliminary data.</text>
</comment>
<dbReference type="NCBIfam" id="TIGR04131">
    <property type="entry name" value="Bac_Flav_CTERM"/>
    <property type="match status" value="1"/>
</dbReference>
<dbReference type="InterPro" id="IPR013783">
    <property type="entry name" value="Ig-like_fold"/>
</dbReference>
<feature type="signal peptide" evidence="1">
    <location>
        <begin position="1"/>
        <end position="24"/>
    </location>
</feature>
<dbReference type="InterPro" id="IPR001434">
    <property type="entry name" value="OmcB-like_DUF11"/>
</dbReference>
<dbReference type="Pfam" id="PF19081">
    <property type="entry name" value="Ig_7"/>
    <property type="match status" value="7"/>
</dbReference>
<feature type="domain" description="DUF11" evidence="2">
    <location>
        <begin position="1908"/>
        <end position="2022"/>
    </location>
</feature>
<feature type="domain" description="Ig-like" evidence="3">
    <location>
        <begin position="1429"/>
        <end position="1503"/>
    </location>
</feature>
<evidence type="ECO:0000256" key="1">
    <source>
        <dbReference type="SAM" id="SignalP"/>
    </source>
</evidence>
<evidence type="ECO:0000313" key="4">
    <source>
        <dbReference type="EMBL" id="MFC4739172.1"/>
    </source>
</evidence>
<dbReference type="InterPro" id="IPR044023">
    <property type="entry name" value="Ig_7"/>
</dbReference>
<dbReference type="Pfam" id="PF13585">
    <property type="entry name" value="CHU_C"/>
    <property type="match status" value="1"/>
</dbReference>
<feature type="domain" description="Ig-like" evidence="3">
    <location>
        <begin position="1745"/>
        <end position="1819"/>
    </location>
</feature>
<name>A0ABV9P0W7_9FLAO</name>
<proteinExistence type="predicted"/>
<feature type="domain" description="Ig-like" evidence="3">
    <location>
        <begin position="1587"/>
        <end position="1660"/>
    </location>
</feature>
<keyword evidence="1" id="KW-0732">Signal</keyword>
<evidence type="ECO:0000313" key="5">
    <source>
        <dbReference type="Proteomes" id="UP001595885"/>
    </source>
</evidence>
<protein>
    <submittedName>
        <fullName evidence="4">Gliding motility-associated C-terminal domain-containing protein</fullName>
    </submittedName>
</protein>
<dbReference type="InterPro" id="IPR047589">
    <property type="entry name" value="DUF11_rpt"/>
</dbReference>
<dbReference type="InterPro" id="IPR026341">
    <property type="entry name" value="T9SS_type_B"/>
</dbReference>
<dbReference type="Pfam" id="PF01345">
    <property type="entry name" value="DUF11"/>
    <property type="match status" value="1"/>
</dbReference>
<feature type="chain" id="PRO_5047185624" evidence="1">
    <location>
        <begin position="25"/>
        <end position="2119"/>
    </location>
</feature>
<feature type="domain" description="Ig-like" evidence="3">
    <location>
        <begin position="1350"/>
        <end position="1424"/>
    </location>
</feature>
<dbReference type="NCBIfam" id="TIGR01451">
    <property type="entry name" value="B_ant_repeat"/>
    <property type="match status" value="1"/>
</dbReference>
<sequence length="2119" mass="223816">MRFTITPKRAKFIAFLFFAFTLFANQSIFAQSIPVNASVISSSNEVDFSSNAIDGNLATKAEIRASTGVLLGVGAYSGFLELEFPTILPANTTSYVKIDTDDNLLPALLGGSLGGLLSDVLGTVLIGNQEFTLQAKNGSTVVLEGNSQIANDFATSNLRIVINSQNEYFVAITPTQPYNRIRIQNRVGSLLGLNNTKHLGVYGAFYIQTQDNCGSASYTSFNGSGISFDLLDVGGAGVINPNHVIDSDPNSFSKLSLGILGVAASINQTVYFDGLSDPTDQFLIRLKVDPSLLAVGVANNIQFLGYNNSNLVQTTNLNSLLNLELLTLLQGNQIATIPFAPNGAVNRIVVRYNSLLNVQLTQSVDLYDIKRVTPPPVITDAFTLNPTVCSGSTATLIAETIAGTTINWYSQPTGGTVLATTNSGDPFVTNVLTQNTSFYVAAVDLNCPDESIRVKIDVEVVDIPTAADISIGSPLDACNGSIVLTPSTTIGGATFKYYKDQLKTQEVTTGYSGDVGVTYVLNNATGQLSITGLTAVNSPYTYYVSLSINGCENEVNTLKEVVVNYSTGLTLNLASSIEGCGSVNLLDAILNLDLSGDTQYTFFDALNNVITLDVATNIVTSGVYSVQAISLLGTCVSLAQQVNVTVNAEPTLVIPNDNIIANIGDTVTLDATSDGTLTYYDSNGMLLASNVVGPFTTAGVYTYTIIANNTSCSISGTIAVTVLDNSPCPGLDERVYADSQSWGSILTGSVSNTANAFDQNPQTFSTITTGIGLLGIGTTWQILEWDNVIQAGTPVTVKLGSGNSAVVLLGGYSIVGTKKNSSGVPIDIGSPQIVSSSLLNLLAGENSFEFTFTPTDNTGPKDYDGVRIIVNSLVSVAQNLKVYEAYYHVPVTQIDCALGDVEDVFSGVVDLGVGALTTTVGVDNPYNAVDNSLTTYATMFSGVGVLAAADLTVSFNTPTLENESVQILLSKPSTLLSLNLLTGFTLQMYIGETPVGSVLDNNSTLLSLELLSGGAEALVTIAPQTMHFDRIKIRFGGVAGVLDELRVHDVNRIYNTNVVGADATNTIQACAGDILQLEVTPQSCVTFIWYDAEVGGNVVSTGTTFTVPSDLVSGTYDYYIQPVRYGCETFDRGKVTVIIDNAPQNAIVQVDINGSSETELCSTTGMVTLNAQLNSSTTITNPIFYWYSFDGTSQQLIANQNQSSLVLNNLAPGTYTYYVGVGSDEYCQTLEGDRTEVTFTILPFSQPSDITANDVLICNLDNAVIAPTTTLQNPQFSWYFTNDTSLPIVDGSTVGGVTFAIDVNGVLTVTGLTLANSPYTYYVGLISDETCINESGNFKPVVITVGTGTTPTTNSATQTFCLTANPTVGDIQVNESNVSWYTTPTGGTALASTDALINGTIYYGSITDVSGCESTTRLEITVTISSGTTPTTNSSTQTFCLTSNPTVGDIQVNETNVSWYTTPTGGTALASTEALIDGAIYYGSMIDASGCESSVRLEVAVTISNGTTPTTNSSTQTFCLTENPTVADIQVNESNVSWYTAPTGGTALASTDALIDNTIYYGSMVDASGCESSVRLEVTVSVNGGTTPTTNSVTQTFCLSTSPTVGDIQVNEPNVSWYLTSTGGTALASTDALIDGTIYYGSLVDASGCESYVRLEVTVILSNGTTPTTNSATQAFCLFTNPTVADIQVNESNVTWYLTPTGGTALASTDALMDATIYYGSMIDTSGCESGIRLEVSISLSSGATPTTNSTTQEFCQGLNAIVADLQVNESNVSWYLTPTGGIALASTEILTDGTIYYGSIIDGSGCESETRLEVTVSITNGEVAVITGGSQQACISDVVTYTANSGMSNYIWVISNGVVVSGGQPSDDFVTVSWNTIGASSVMVTFDNSCALTSSTTFDLNVSVCSDLTITKTVDNPNPLIDDNVVFTITVNNVGSSQIADVVVSEILPSGFSFVNAVTSTGTYNDLNGSWEIPVLNANQSVTLDVTATVLPTGDYTNVVIIESSNPTDEDPGNNNAQVTVFPQCLIVYNEFSPNSDGSNDFFIIDCIENYPNNKLEVFNRYGVLVYSRNRYLNDWDGTANVSGTINKGDKLPMGTYYYILDVGEKDIKKNGWLSIVR</sequence>
<dbReference type="Proteomes" id="UP001595885">
    <property type="component" value="Unassembled WGS sequence"/>
</dbReference>
<dbReference type="Gene3D" id="2.60.40.10">
    <property type="entry name" value="Immunoglobulins"/>
    <property type="match status" value="1"/>
</dbReference>
<feature type="domain" description="Ig-like" evidence="3">
    <location>
        <begin position="1508"/>
        <end position="1583"/>
    </location>
</feature>
<reference evidence="5" key="1">
    <citation type="journal article" date="2019" name="Int. J. Syst. Evol. Microbiol.">
        <title>The Global Catalogue of Microorganisms (GCM) 10K type strain sequencing project: providing services to taxonomists for standard genome sequencing and annotation.</title>
        <authorList>
            <consortium name="The Broad Institute Genomics Platform"/>
            <consortium name="The Broad Institute Genome Sequencing Center for Infectious Disease"/>
            <person name="Wu L."/>
            <person name="Ma J."/>
        </authorList>
    </citation>
    <scope>NUCLEOTIDE SEQUENCE [LARGE SCALE GENOMIC DNA]</scope>
    <source>
        <strain evidence="5">CCUG 50349</strain>
    </source>
</reference>
<gene>
    <name evidence="4" type="ORF">ACFO3U_04130</name>
</gene>